<accession>A0AAD7GJ03</accession>
<sequence>MTLETPLPLTTGAFAPFHTHPWLKPAHRLRILSGAWVLEHDWPQFPNEVPEFPADHRTACVRRWSREWEQAVSSPAVLKIPIGLMVARLIHLDIELRLAFT</sequence>
<dbReference type="AlphaFoldDB" id="A0AAD7GJ03"/>
<dbReference type="EMBL" id="JARKIE010000031">
    <property type="protein sequence ID" value="KAJ7697255.1"/>
    <property type="molecule type" value="Genomic_DNA"/>
</dbReference>
<evidence type="ECO:0000313" key="2">
    <source>
        <dbReference type="Proteomes" id="UP001221757"/>
    </source>
</evidence>
<dbReference type="Proteomes" id="UP001221757">
    <property type="component" value="Unassembled WGS sequence"/>
</dbReference>
<reference evidence="1" key="1">
    <citation type="submission" date="2023-03" db="EMBL/GenBank/DDBJ databases">
        <title>Massive genome expansion in bonnet fungi (Mycena s.s.) driven by repeated elements and novel gene families across ecological guilds.</title>
        <authorList>
            <consortium name="Lawrence Berkeley National Laboratory"/>
            <person name="Harder C.B."/>
            <person name="Miyauchi S."/>
            <person name="Viragh M."/>
            <person name="Kuo A."/>
            <person name="Thoen E."/>
            <person name="Andreopoulos B."/>
            <person name="Lu D."/>
            <person name="Skrede I."/>
            <person name="Drula E."/>
            <person name="Henrissat B."/>
            <person name="Morin E."/>
            <person name="Kohler A."/>
            <person name="Barry K."/>
            <person name="LaButti K."/>
            <person name="Morin E."/>
            <person name="Salamov A."/>
            <person name="Lipzen A."/>
            <person name="Mereny Z."/>
            <person name="Hegedus B."/>
            <person name="Baldrian P."/>
            <person name="Stursova M."/>
            <person name="Weitz H."/>
            <person name="Taylor A."/>
            <person name="Grigoriev I.V."/>
            <person name="Nagy L.G."/>
            <person name="Martin F."/>
            <person name="Kauserud H."/>
        </authorList>
    </citation>
    <scope>NUCLEOTIDE SEQUENCE</scope>
    <source>
        <strain evidence="1">CBHHK067</strain>
    </source>
</reference>
<proteinExistence type="predicted"/>
<keyword evidence="2" id="KW-1185">Reference proteome</keyword>
<name>A0AAD7GJ03_MYCRO</name>
<evidence type="ECO:0000313" key="1">
    <source>
        <dbReference type="EMBL" id="KAJ7697255.1"/>
    </source>
</evidence>
<organism evidence="1 2">
    <name type="scientific">Mycena rosella</name>
    <name type="common">Pink bonnet</name>
    <name type="synonym">Agaricus rosellus</name>
    <dbReference type="NCBI Taxonomy" id="1033263"/>
    <lineage>
        <taxon>Eukaryota</taxon>
        <taxon>Fungi</taxon>
        <taxon>Dikarya</taxon>
        <taxon>Basidiomycota</taxon>
        <taxon>Agaricomycotina</taxon>
        <taxon>Agaricomycetes</taxon>
        <taxon>Agaricomycetidae</taxon>
        <taxon>Agaricales</taxon>
        <taxon>Marasmiineae</taxon>
        <taxon>Mycenaceae</taxon>
        <taxon>Mycena</taxon>
    </lineage>
</organism>
<protein>
    <submittedName>
        <fullName evidence="1">Uncharacterized protein</fullName>
    </submittedName>
</protein>
<comment type="caution">
    <text evidence="1">The sequence shown here is derived from an EMBL/GenBank/DDBJ whole genome shotgun (WGS) entry which is preliminary data.</text>
</comment>
<gene>
    <name evidence="1" type="ORF">B0H17DRAFT_1130561</name>
</gene>